<keyword evidence="3" id="KW-0520">NAD</keyword>
<evidence type="ECO:0000259" key="6">
    <source>
        <dbReference type="Pfam" id="PF02826"/>
    </source>
</evidence>
<evidence type="ECO:0000313" key="7">
    <source>
        <dbReference type="EMBL" id="KHJ68472.1"/>
    </source>
</evidence>
<dbReference type="PANTHER" id="PTHR43761">
    <property type="entry name" value="D-ISOMER SPECIFIC 2-HYDROXYACID DEHYDROGENASE FAMILY PROTEIN (AFU_ORTHOLOGUE AFUA_1G13630)"/>
    <property type="match status" value="1"/>
</dbReference>
<dbReference type="Proteomes" id="UP000030853">
    <property type="component" value="Unassembled WGS sequence"/>
</dbReference>
<dbReference type="InterPro" id="IPR006140">
    <property type="entry name" value="D-isomer_DH_NAD-bd"/>
</dbReference>
<sequence length="313" mass="33639">MKIVMLDGDTLPQPPARPEWCTEWHFRGTTQPSEIVAALRGAHIAITNKVPLRAETLRQLPDLRYICVAATGYDCIDLEACREQGIVVSNVPGYSTRSVAEGVIAALFALRRQLVDYATSTRSVWPASSHFCVHRQPIQDIFGATLGVVGKGDIGSAVGTMAQALGMTVLYADRKGSTQPRPGYVPFEEVLARSDVLTLHCPLTPQTQQLINLHALAQMKSSALLINTARGGLINESELAHALRQGVIAGAALDVLTHEPPPADHPLLQPDVPNLLLTPHIAWASQQGVENLLRGIEGNLAAFAAGEARHVVS</sequence>
<evidence type="ECO:0000259" key="5">
    <source>
        <dbReference type="Pfam" id="PF00389"/>
    </source>
</evidence>
<dbReference type="GO" id="GO:0016616">
    <property type="term" value="F:oxidoreductase activity, acting on the CH-OH group of donors, NAD or NADP as acceptor"/>
    <property type="evidence" value="ECO:0007669"/>
    <property type="project" value="InterPro"/>
</dbReference>
<evidence type="ECO:0000256" key="3">
    <source>
        <dbReference type="ARBA" id="ARBA00023027"/>
    </source>
</evidence>
<dbReference type="Pfam" id="PF00389">
    <property type="entry name" value="2-Hacid_dh"/>
    <property type="match status" value="1"/>
</dbReference>
<dbReference type="CDD" id="cd12162">
    <property type="entry name" value="2-Hacid_dh_4"/>
    <property type="match status" value="1"/>
</dbReference>
<dbReference type="Pfam" id="PF02826">
    <property type="entry name" value="2-Hacid_dh_C"/>
    <property type="match status" value="1"/>
</dbReference>
<dbReference type="RefSeq" id="WP_039330327.1">
    <property type="nucleotide sequence ID" value="NZ_JTJJ01000031.1"/>
</dbReference>
<dbReference type="SUPFAM" id="SSF51735">
    <property type="entry name" value="NAD(P)-binding Rossmann-fold domains"/>
    <property type="match status" value="1"/>
</dbReference>
<dbReference type="SUPFAM" id="SSF52283">
    <property type="entry name" value="Formate/glycerate dehydrogenase catalytic domain-like"/>
    <property type="match status" value="1"/>
</dbReference>
<dbReference type="InterPro" id="IPR006139">
    <property type="entry name" value="D-isomer_2_OHA_DH_cat_dom"/>
</dbReference>
<dbReference type="EMBL" id="JTJJ01000031">
    <property type="protein sequence ID" value="KHJ68472.1"/>
    <property type="molecule type" value="Genomic_DNA"/>
</dbReference>
<evidence type="ECO:0000256" key="1">
    <source>
        <dbReference type="ARBA" id="ARBA00005854"/>
    </source>
</evidence>
<reference evidence="7 8" key="1">
    <citation type="submission" date="2014-11" db="EMBL/GenBank/DDBJ databases">
        <title>Genome sequencing of Pantoea rodasii ND03.</title>
        <authorList>
            <person name="Muhamad Yunos N.Y."/>
            <person name="Chan K.-G."/>
        </authorList>
    </citation>
    <scope>NUCLEOTIDE SEQUENCE [LARGE SCALE GENOMIC DNA]</scope>
    <source>
        <strain evidence="7 8">ND03</strain>
    </source>
</reference>
<comment type="caution">
    <text evidence="7">The sequence shown here is derived from an EMBL/GenBank/DDBJ whole genome shotgun (WGS) entry which is preliminary data.</text>
</comment>
<evidence type="ECO:0000256" key="4">
    <source>
        <dbReference type="RuleBase" id="RU003719"/>
    </source>
</evidence>
<feature type="domain" description="D-isomer specific 2-hydroxyacid dehydrogenase catalytic" evidence="5">
    <location>
        <begin position="23"/>
        <end position="312"/>
    </location>
</feature>
<dbReference type="GO" id="GO:0051287">
    <property type="term" value="F:NAD binding"/>
    <property type="evidence" value="ECO:0007669"/>
    <property type="project" value="InterPro"/>
</dbReference>
<evidence type="ECO:0000313" key="8">
    <source>
        <dbReference type="Proteomes" id="UP000030853"/>
    </source>
</evidence>
<evidence type="ECO:0000256" key="2">
    <source>
        <dbReference type="ARBA" id="ARBA00023002"/>
    </source>
</evidence>
<feature type="domain" description="D-isomer specific 2-hydroxyacid dehydrogenase NAD-binding" evidence="6">
    <location>
        <begin position="105"/>
        <end position="282"/>
    </location>
</feature>
<proteinExistence type="inferred from homology"/>
<dbReference type="InterPro" id="IPR029753">
    <property type="entry name" value="D-isomer_DH_CS"/>
</dbReference>
<gene>
    <name evidence="7" type="ORF">QU24_09210</name>
</gene>
<accession>A0A0B1RB86</accession>
<dbReference type="PROSITE" id="PS00670">
    <property type="entry name" value="D_2_HYDROXYACID_DH_2"/>
    <property type="match status" value="1"/>
</dbReference>
<organism evidence="7 8">
    <name type="scientific">Pantoea rodasii</name>
    <dbReference type="NCBI Taxonomy" id="1076549"/>
    <lineage>
        <taxon>Bacteria</taxon>
        <taxon>Pseudomonadati</taxon>
        <taxon>Pseudomonadota</taxon>
        <taxon>Gammaproteobacteria</taxon>
        <taxon>Enterobacterales</taxon>
        <taxon>Erwiniaceae</taxon>
        <taxon>Pantoea</taxon>
    </lineage>
</organism>
<dbReference type="InterPro" id="IPR050418">
    <property type="entry name" value="D-iso_2-hydroxyacid_DH_PdxB"/>
</dbReference>
<dbReference type="AlphaFoldDB" id="A0A0B1RB86"/>
<dbReference type="PANTHER" id="PTHR43761:SF1">
    <property type="entry name" value="D-ISOMER SPECIFIC 2-HYDROXYACID DEHYDROGENASE CATALYTIC DOMAIN-CONTAINING PROTEIN-RELATED"/>
    <property type="match status" value="1"/>
</dbReference>
<keyword evidence="2 4" id="KW-0560">Oxidoreductase</keyword>
<dbReference type="PROSITE" id="PS00671">
    <property type="entry name" value="D_2_HYDROXYACID_DH_3"/>
    <property type="match status" value="1"/>
</dbReference>
<name>A0A0B1RB86_9GAMM</name>
<dbReference type="InterPro" id="IPR036291">
    <property type="entry name" value="NAD(P)-bd_dom_sf"/>
</dbReference>
<protein>
    <submittedName>
        <fullName evidence="7">2-hydroxyacid dehydrogenase</fullName>
    </submittedName>
</protein>
<comment type="similarity">
    <text evidence="1 4">Belongs to the D-isomer specific 2-hydroxyacid dehydrogenase family.</text>
</comment>
<dbReference type="Gene3D" id="3.40.50.720">
    <property type="entry name" value="NAD(P)-binding Rossmann-like Domain"/>
    <property type="match status" value="2"/>
</dbReference>